<feature type="domain" description="Periplasmic binding protein" evidence="4">
    <location>
        <begin position="49"/>
        <end position="303"/>
    </location>
</feature>
<evidence type="ECO:0000313" key="5">
    <source>
        <dbReference type="EMBL" id="MCU6765951.1"/>
    </source>
</evidence>
<dbReference type="EMBL" id="JAOQJL010000020">
    <property type="protein sequence ID" value="MCU6765951.1"/>
    <property type="molecule type" value="Genomic_DNA"/>
</dbReference>
<dbReference type="Pfam" id="PF13407">
    <property type="entry name" value="Peripla_BP_4"/>
    <property type="match status" value="1"/>
</dbReference>
<dbReference type="Gene3D" id="3.40.50.2300">
    <property type="match status" value="2"/>
</dbReference>
<evidence type="ECO:0000259" key="4">
    <source>
        <dbReference type="Pfam" id="PF13407"/>
    </source>
</evidence>
<keyword evidence="2 3" id="KW-0732">Signal</keyword>
<dbReference type="InterPro" id="IPR028082">
    <property type="entry name" value="Peripla_BP_I"/>
</dbReference>
<dbReference type="RefSeq" id="WP_158421869.1">
    <property type="nucleotide sequence ID" value="NZ_JAOQJL010000020.1"/>
</dbReference>
<proteinExistence type="predicted"/>
<dbReference type="SUPFAM" id="SSF53822">
    <property type="entry name" value="Periplasmic binding protein-like I"/>
    <property type="match status" value="1"/>
</dbReference>
<organism evidence="5 6">
    <name type="scientific">Blautia ammoniilytica</name>
    <dbReference type="NCBI Taxonomy" id="2981782"/>
    <lineage>
        <taxon>Bacteria</taxon>
        <taxon>Bacillati</taxon>
        <taxon>Bacillota</taxon>
        <taxon>Clostridia</taxon>
        <taxon>Lachnospirales</taxon>
        <taxon>Lachnospiraceae</taxon>
        <taxon>Blautia</taxon>
    </lineage>
</organism>
<dbReference type="InterPro" id="IPR025997">
    <property type="entry name" value="SBP_2_dom"/>
</dbReference>
<evidence type="ECO:0000256" key="2">
    <source>
        <dbReference type="ARBA" id="ARBA00022729"/>
    </source>
</evidence>
<dbReference type="PROSITE" id="PS51257">
    <property type="entry name" value="PROKAR_LIPOPROTEIN"/>
    <property type="match status" value="1"/>
</dbReference>
<sequence>MKKRKKVICLFLCICVLGVGCGSKTSERTQDSGQQAEENNNKENQEVKIGFSFDSFVIERWIRDRDVFVSTAKKLGASVNVQNANGSVQEQISQIQYLIDKNVDVLAVVAADCAALSDVMHAAKEKGIKTISYDRLILNGDTDLYVSFNNKAVGTLMGKELKRDLPDGGQIIMIQGAEEDNNVKLVYQGFMEELEGSNLEVVYEAHCKGWRAELAVDYLDEALEKYPDVSGIMCGNDDIAAQVVRVLAEHRLAGKVQVVGQDGDLAACQRIVEGTQTMTAFKSVELLAKVAARYAVSMAKGEKLSRINSSINDGSGDIPFCMLQPISVTSRNMDEIIIDGGYHSVEDVYLNVPRED</sequence>
<dbReference type="Proteomes" id="UP001652409">
    <property type="component" value="Unassembled WGS sequence"/>
</dbReference>
<name>A0ABT2TUP1_9FIRM</name>
<accession>A0ABT2TUP1</accession>
<reference evidence="5 6" key="1">
    <citation type="journal article" date="2021" name="ISME Commun">
        <title>Automated analysis of genomic sequences facilitates high-throughput and comprehensive description of bacteria.</title>
        <authorList>
            <person name="Hitch T.C.A."/>
        </authorList>
    </citation>
    <scope>NUCLEOTIDE SEQUENCE [LARGE SCALE GENOMIC DNA]</scope>
    <source>
        <strain evidence="5 6">Sanger_23</strain>
    </source>
</reference>
<dbReference type="PANTHER" id="PTHR30036">
    <property type="entry name" value="D-XYLOSE-BINDING PERIPLASMIC PROTEIN"/>
    <property type="match status" value="1"/>
</dbReference>
<feature type="chain" id="PRO_5045878508" evidence="3">
    <location>
        <begin position="22"/>
        <end position="356"/>
    </location>
</feature>
<dbReference type="InterPro" id="IPR050555">
    <property type="entry name" value="Bact_Solute-Bind_Prot2"/>
</dbReference>
<keyword evidence="6" id="KW-1185">Reference proteome</keyword>
<protein>
    <submittedName>
        <fullName evidence="5">Substrate-binding domain-containing protein</fullName>
    </submittedName>
</protein>
<gene>
    <name evidence="5" type="ORF">OCV61_11075</name>
</gene>
<comment type="subcellular location">
    <subcellularLocation>
        <location evidence="1">Cell envelope</location>
    </subcellularLocation>
</comment>
<evidence type="ECO:0000256" key="1">
    <source>
        <dbReference type="ARBA" id="ARBA00004196"/>
    </source>
</evidence>
<evidence type="ECO:0000256" key="3">
    <source>
        <dbReference type="SAM" id="SignalP"/>
    </source>
</evidence>
<feature type="signal peptide" evidence="3">
    <location>
        <begin position="1"/>
        <end position="21"/>
    </location>
</feature>
<comment type="caution">
    <text evidence="5">The sequence shown here is derived from an EMBL/GenBank/DDBJ whole genome shotgun (WGS) entry which is preliminary data.</text>
</comment>
<evidence type="ECO:0000313" key="6">
    <source>
        <dbReference type="Proteomes" id="UP001652409"/>
    </source>
</evidence>
<dbReference type="PANTHER" id="PTHR30036:SF1">
    <property type="entry name" value="D-XYLOSE-BINDING PERIPLASMIC PROTEIN"/>
    <property type="match status" value="1"/>
</dbReference>